<sequence>MCLVTVTEIPAHKLDAYMAESSRKMREIMASAARGECEWICADCLCSDPMGMPDQCFHGQQRCTEIIQRDKLRAMREGNEPQ</sequence>
<proteinExistence type="predicted"/>
<reference evidence="1" key="1">
    <citation type="journal article" date="2021" name="Proc. Natl. Acad. Sci. U.S.A.">
        <title>A Catalog of Tens of Thousands of Viruses from Human Metagenomes Reveals Hidden Associations with Chronic Diseases.</title>
        <authorList>
            <person name="Tisza M.J."/>
            <person name="Buck C.B."/>
        </authorList>
    </citation>
    <scope>NUCLEOTIDE SEQUENCE</scope>
    <source>
        <strain evidence="1">Ctshb19</strain>
    </source>
</reference>
<dbReference type="EMBL" id="BK016086">
    <property type="protein sequence ID" value="DAF93437.1"/>
    <property type="molecule type" value="Genomic_DNA"/>
</dbReference>
<evidence type="ECO:0000313" key="1">
    <source>
        <dbReference type="EMBL" id="DAF93437.1"/>
    </source>
</evidence>
<organism evidence="1">
    <name type="scientific">Myoviridae sp. ctshb19</name>
    <dbReference type="NCBI Taxonomy" id="2825194"/>
    <lineage>
        <taxon>Viruses</taxon>
        <taxon>Duplodnaviria</taxon>
        <taxon>Heunggongvirae</taxon>
        <taxon>Uroviricota</taxon>
        <taxon>Caudoviricetes</taxon>
    </lineage>
</organism>
<name>A0A8S5UG16_9CAUD</name>
<accession>A0A8S5UG16</accession>
<protein>
    <submittedName>
        <fullName evidence="1">Uncharacterized protein</fullName>
    </submittedName>
</protein>